<name>A0A1W0WC77_HYPEX</name>
<feature type="signal peptide" evidence="10">
    <location>
        <begin position="1"/>
        <end position="19"/>
    </location>
</feature>
<dbReference type="Proteomes" id="UP000192578">
    <property type="component" value="Unassembled WGS sequence"/>
</dbReference>
<dbReference type="PANTHER" id="PTHR13598:SF1">
    <property type="entry name" value="AT07567P-RELATED"/>
    <property type="match status" value="1"/>
</dbReference>
<evidence type="ECO:0000256" key="8">
    <source>
        <dbReference type="SAM" id="MobiDB-lite"/>
    </source>
</evidence>
<keyword evidence="12" id="KW-1185">Reference proteome</keyword>
<evidence type="ECO:0000256" key="10">
    <source>
        <dbReference type="SAM" id="SignalP"/>
    </source>
</evidence>
<evidence type="ECO:0000256" key="2">
    <source>
        <dbReference type="ARBA" id="ARBA00005748"/>
    </source>
</evidence>
<evidence type="ECO:0000256" key="1">
    <source>
        <dbReference type="ARBA" id="ARBA00004575"/>
    </source>
</evidence>
<sequence length="419" mass="47133">MFLRVTLPILASIFVFCLATDPRGSVQHTATEENPTRPPETAITPKTSPDASDNEPLHSTGALDWDQIHTFQPGQRDVFRVQQSNPSLKTFCWNGTDATWALGDFFRSALFELSILKDDFTLYRAPTPEGIQREFRASKSWIPAVNGLNFRQYRIDPFSPTCLGVSSKEDYSITLKKSHALSDFPVICGVAVDLYVVHFLLCLHRQPNDRIQDYVTRPTHQWITDRISAAVIAERVLGARRDGAATRVRDSVAPAIWRAIQLIGLALVYFSCTIEGAAVALTVLLALLGKFQDHTGFGSRYRQLMVRLFRPKPASYISQEEFHDNKVTRRELKKLEKLMVDQKRSAEWMSKLSDTAREALRKLVAGEEYLPTSAEVVELNLERNSNGVEVFSKESSLLNTSFSSIPTTNGNGHAEQNER</sequence>
<organism evidence="11 12">
    <name type="scientific">Hypsibius exemplaris</name>
    <name type="common">Freshwater tardigrade</name>
    <dbReference type="NCBI Taxonomy" id="2072580"/>
    <lineage>
        <taxon>Eukaryota</taxon>
        <taxon>Metazoa</taxon>
        <taxon>Ecdysozoa</taxon>
        <taxon>Tardigrada</taxon>
        <taxon>Eutardigrada</taxon>
        <taxon>Parachela</taxon>
        <taxon>Hypsibioidea</taxon>
        <taxon>Hypsibiidae</taxon>
        <taxon>Hypsibius</taxon>
    </lineage>
</organism>
<dbReference type="AlphaFoldDB" id="A0A1W0WC77"/>
<keyword evidence="3 9" id="KW-0812">Transmembrane</keyword>
<evidence type="ECO:0000256" key="4">
    <source>
        <dbReference type="ARBA" id="ARBA00022729"/>
    </source>
</evidence>
<comment type="similarity">
    <text evidence="2">Belongs to the NEMP family.</text>
</comment>
<reference evidence="12" key="1">
    <citation type="submission" date="2017-01" db="EMBL/GenBank/DDBJ databases">
        <title>Comparative genomics of anhydrobiosis in the tardigrade Hypsibius dujardini.</title>
        <authorList>
            <person name="Yoshida Y."/>
            <person name="Koutsovoulos G."/>
            <person name="Laetsch D."/>
            <person name="Stevens L."/>
            <person name="Kumar S."/>
            <person name="Horikawa D."/>
            <person name="Ishino K."/>
            <person name="Komine S."/>
            <person name="Tomita M."/>
            <person name="Blaxter M."/>
            <person name="Arakawa K."/>
        </authorList>
    </citation>
    <scope>NUCLEOTIDE SEQUENCE [LARGE SCALE GENOMIC DNA]</scope>
    <source>
        <strain evidence="12">Z151</strain>
    </source>
</reference>
<dbReference type="GO" id="GO:0005637">
    <property type="term" value="C:nuclear inner membrane"/>
    <property type="evidence" value="ECO:0007669"/>
    <property type="project" value="UniProtKB-SubCell"/>
</dbReference>
<evidence type="ECO:0000256" key="9">
    <source>
        <dbReference type="SAM" id="Phobius"/>
    </source>
</evidence>
<accession>A0A1W0WC77</accession>
<feature type="region of interest" description="Disordered" evidence="8">
    <location>
        <begin position="26"/>
        <end position="59"/>
    </location>
</feature>
<feature type="transmembrane region" description="Helical" evidence="9">
    <location>
        <begin position="262"/>
        <end position="288"/>
    </location>
</feature>
<keyword evidence="5 9" id="KW-1133">Transmembrane helix</keyword>
<protein>
    <recommendedName>
        <fullName evidence="13">SUN domain-containing protein</fullName>
    </recommendedName>
</protein>
<feature type="chain" id="PRO_5012506482" description="SUN domain-containing protein" evidence="10">
    <location>
        <begin position="20"/>
        <end position="419"/>
    </location>
</feature>
<comment type="subcellular location">
    <subcellularLocation>
        <location evidence="1">Nucleus inner membrane</location>
        <topology evidence="1">Multi-pass membrane protein</topology>
        <orientation evidence="1">Nucleoplasmic side</orientation>
    </subcellularLocation>
</comment>
<evidence type="ECO:0000256" key="7">
    <source>
        <dbReference type="ARBA" id="ARBA00023242"/>
    </source>
</evidence>
<comment type="caution">
    <text evidence="11">The sequence shown here is derived from an EMBL/GenBank/DDBJ whole genome shotgun (WGS) entry which is preliminary data.</text>
</comment>
<keyword evidence="6 9" id="KW-0472">Membrane</keyword>
<dbReference type="PANTHER" id="PTHR13598">
    <property type="entry name" value="AT07567P-RELATED"/>
    <property type="match status" value="1"/>
</dbReference>
<dbReference type="OrthoDB" id="509138at2759"/>
<evidence type="ECO:0000256" key="5">
    <source>
        <dbReference type="ARBA" id="ARBA00022989"/>
    </source>
</evidence>
<keyword evidence="4 10" id="KW-0732">Signal</keyword>
<dbReference type="EMBL" id="MTYJ01000137">
    <property type="protein sequence ID" value="OQV12762.1"/>
    <property type="molecule type" value="Genomic_DNA"/>
</dbReference>
<gene>
    <name evidence="11" type="ORF">BV898_12991</name>
</gene>
<evidence type="ECO:0008006" key="13">
    <source>
        <dbReference type="Google" id="ProtNLM"/>
    </source>
</evidence>
<dbReference type="InterPro" id="IPR019358">
    <property type="entry name" value="NEMP_fam"/>
</dbReference>
<keyword evidence="7" id="KW-0539">Nucleus</keyword>
<evidence type="ECO:0000256" key="3">
    <source>
        <dbReference type="ARBA" id="ARBA00022692"/>
    </source>
</evidence>
<evidence type="ECO:0000313" key="11">
    <source>
        <dbReference type="EMBL" id="OQV12762.1"/>
    </source>
</evidence>
<evidence type="ECO:0000256" key="6">
    <source>
        <dbReference type="ARBA" id="ARBA00023136"/>
    </source>
</evidence>
<evidence type="ECO:0000313" key="12">
    <source>
        <dbReference type="Proteomes" id="UP000192578"/>
    </source>
</evidence>
<proteinExistence type="inferred from homology"/>